<protein>
    <submittedName>
        <fullName evidence="1">Putative Outer membrane chaperone Skp (OmpH)</fullName>
    </submittedName>
</protein>
<dbReference type="GO" id="GO:0051082">
    <property type="term" value="F:unfolded protein binding"/>
    <property type="evidence" value="ECO:0007669"/>
    <property type="project" value="InterPro"/>
</dbReference>
<gene>
    <name evidence="1" type="ORF">CARN1_0022</name>
</gene>
<dbReference type="EMBL" id="CABL01000009">
    <property type="protein sequence ID" value="CBH75480.1"/>
    <property type="molecule type" value="Genomic_DNA"/>
</dbReference>
<dbReference type="InterPro" id="IPR005632">
    <property type="entry name" value="Chaperone_Skp"/>
</dbReference>
<organism evidence="1">
    <name type="scientific">mine drainage metagenome</name>
    <dbReference type="NCBI Taxonomy" id="410659"/>
    <lineage>
        <taxon>unclassified sequences</taxon>
        <taxon>metagenomes</taxon>
        <taxon>ecological metagenomes</taxon>
    </lineage>
</organism>
<dbReference type="Gene3D" id="3.30.910.20">
    <property type="entry name" value="Skp domain"/>
    <property type="match status" value="1"/>
</dbReference>
<dbReference type="SMART" id="SM00935">
    <property type="entry name" value="OmpH"/>
    <property type="match status" value="1"/>
</dbReference>
<dbReference type="SUPFAM" id="SSF111384">
    <property type="entry name" value="OmpH-like"/>
    <property type="match status" value="1"/>
</dbReference>
<reference evidence="1" key="1">
    <citation type="submission" date="2009-10" db="EMBL/GenBank/DDBJ databases">
        <title>Diversity of trophic interactions inside an arsenic-rich microbial ecosystem.</title>
        <authorList>
            <person name="Bertin P.N."/>
            <person name="Heinrich-Salmeron A."/>
            <person name="Pelletier E."/>
            <person name="Goulhen-Chollet F."/>
            <person name="Arsene-Ploetze F."/>
            <person name="Gallien S."/>
            <person name="Calteau A."/>
            <person name="Vallenet D."/>
            <person name="Casiot C."/>
            <person name="Chane-Woon-Ming B."/>
            <person name="Giloteaux L."/>
            <person name="Barakat M."/>
            <person name="Bonnefoy V."/>
            <person name="Bruneel O."/>
            <person name="Chandler M."/>
            <person name="Cleiss J."/>
            <person name="Duran R."/>
            <person name="Elbaz-Poulichet F."/>
            <person name="Fonknechten N."/>
            <person name="Lauga B."/>
            <person name="Mornico D."/>
            <person name="Ortet P."/>
            <person name="Schaeffer C."/>
            <person name="Siguier P."/>
            <person name="Alexander Thil Smith A."/>
            <person name="Van Dorsselaer A."/>
            <person name="Weissenbach J."/>
            <person name="Medigue C."/>
            <person name="Le Paslier D."/>
        </authorList>
    </citation>
    <scope>NUCLEOTIDE SEQUENCE</scope>
</reference>
<dbReference type="AlphaFoldDB" id="E6PG92"/>
<evidence type="ECO:0000313" key="1">
    <source>
        <dbReference type="EMBL" id="CBH75480.1"/>
    </source>
</evidence>
<sequence>MKKSIIALAGLLTIVGCASSSPIGLVDINRVTSNWSEFQADQNHLYADEQRIAASKASNAQKASQVAALQKKYGALTVQLTDQIRAAAAKVAAKKNLKLVLTREGVGYGGTDITADVEKDLGITETASPKPSGS</sequence>
<dbReference type="InterPro" id="IPR024930">
    <property type="entry name" value="Skp_dom_sf"/>
</dbReference>
<dbReference type="PROSITE" id="PS51257">
    <property type="entry name" value="PROKAR_LIPOPROTEIN"/>
    <property type="match status" value="1"/>
</dbReference>
<proteinExistence type="predicted"/>
<accession>E6PG92</accession>
<name>E6PG92_9ZZZZ</name>
<comment type="caution">
    <text evidence="1">The sequence shown here is derived from an EMBL/GenBank/DDBJ whole genome shotgun (WGS) entry which is preliminary data.</text>
</comment>